<sequence>MILSKPLLHTSKLFTFSLSLATTLVLAQPKVSTPAGPIDFEEYEPVSTLKVPEHKLGRAKYPFIDVHNHQYEMDNADLRGLIKQMDSLNMGLMVNLSGRGFSSNTAESTKFFDNALTNIQKTNPKRIALFTNINFANVNDNGWTAQAVKTLEDDVKKGARGLKIYKSLGFSVKDDKGNRVRVDDPRLDPIWAKCGELGIPVLIHTADPKPFWDPMDRYNERWLELKLHPGRKRSDTNPVSWEQLIKEQHNVFRKHPKTTFIAAHMGWFPNDLVKLDSLMRVFPNMNVEIGAVIAELGRQPRTARKFFEKYQDRILFGKDSWVPSEYATYFRVLETDDEYFPYHKKYHAFWRMYGMALPDDVLKKVYYKNALRIIPGLDKSQFPN</sequence>
<dbReference type="SUPFAM" id="SSF51556">
    <property type="entry name" value="Metallo-dependent hydrolases"/>
    <property type="match status" value="1"/>
</dbReference>
<proteinExistence type="predicted"/>
<protein>
    <submittedName>
        <fullName evidence="4">Amidohydrolase family protein</fullName>
    </submittedName>
</protein>
<keyword evidence="2" id="KW-0732">Signal</keyword>
<dbReference type="PANTHER" id="PTHR21240:SF28">
    <property type="entry name" value="ISO-OROTATE DECARBOXYLASE (EUROFUNG)"/>
    <property type="match status" value="1"/>
</dbReference>
<feature type="domain" description="Amidohydrolase-related" evidence="3">
    <location>
        <begin position="140"/>
        <end position="373"/>
    </location>
</feature>
<dbReference type="Pfam" id="PF04909">
    <property type="entry name" value="Amidohydro_2"/>
    <property type="match status" value="1"/>
</dbReference>
<name>A0ABW5M635_9BACT</name>
<evidence type="ECO:0000313" key="4">
    <source>
        <dbReference type="EMBL" id="MFD2571663.1"/>
    </source>
</evidence>
<dbReference type="Proteomes" id="UP001597469">
    <property type="component" value="Unassembled WGS sequence"/>
</dbReference>
<reference evidence="5" key="1">
    <citation type="journal article" date="2019" name="Int. J. Syst. Evol. Microbiol.">
        <title>The Global Catalogue of Microorganisms (GCM) 10K type strain sequencing project: providing services to taxonomists for standard genome sequencing and annotation.</title>
        <authorList>
            <consortium name="The Broad Institute Genomics Platform"/>
            <consortium name="The Broad Institute Genome Sequencing Center for Infectious Disease"/>
            <person name="Wu L."/>
            <person name="Ma J."/>
        </authorList>
    </citation>
    <scope>NUCLEOTIDE SEQUENCE [LARGE SCALE GENOMIC DNA]</scope>
    <source>
        <strain evidence="5">KCTC 42805</strain>
    </source>
</reference>
<evidence type="ECO:0000313" key="5">
    <source>
        <dbReference type="Proteomes" id="UP001597469"/>
    </source>
</evidence>
<comment type="caution">
    <text evidence="4">The sequence shown here is derived from an EMBL/GenBank/DDBJ whole genome shotgun (WGS) entry which is preliminary data.</text>
</comment>
<evidence type="ECO:0000259" key="3">
    <source>
        <dbReference type="Pfam" id="PF04909"/>
    </source>
</evidence>
<evidence type="ECO:0000256" key="1">
    <source>
        <dbReference type="ARBA" id="ARBA00023239"/>
    </source>
</evidence>
<evidence type="ECO:0000256" key="2">
    <source>
        <dbReference type="SAM" id="SignalP"/>
    </source>
</evidence>
<feature type="signal peptide" evidence="2">
    <location>
        <begin position="1"/>
        <end position="27"/>
    </location>
</feature>
<dbReference type="InterPro" id="IPR032466">
    <property type="entry name" value="Metal_Hydrolase"/>
</dbReference>
<gene>
    <name evidence="4" type="ORF">ACFSUS_13545</name>
</gene>
<dbReference type="RefSeq" id="WP_381523399.1">
    <property type="nucleotide sequence ID" value="NZ_JBHULN010000007.1"/>
</dbReference>
<keyword evidence="5" id="KW-1185">Reference proteome</keyword>
<organism evidence="4 5">
    <name type="scientific">Spirosoma soli</name>
    <dbReference type="NCBI Taxonomy" id="1770529"/>
    <lineage>
        <taxon>Bacteria</taxon>
        <taxon>Pseudomonadati</taxon>
        <taxon>Bacteroidota</taxon>
        <taxon>Cytophagia</taxon>
        <taxon>Cytophagales</taxon>
        <taxon>Cytophagaceae</taxon>
        <taxon>Spirosoma</taxon>
    </lineage>
</organism>
<dbReference type="EMBL" id="JBHULN010000007">
    <property type="protein sequence ID" value="MFD2571663.1"/>
    <property type="molecule type" value="Genomic_DNA"/>
</dbReference>
<dbReference type="Gene3D" id="3.20.20.140">
    <property type="entry name" value="Metal-dependent hydrolases"/>
    <property type="match status" value="1"/>
</dbReference>
<dbReference type="PANTHER" id="PTHR21240">
    <property type="entry name" value="2-AMINO-3-CARBOXYLMUCONATE-6-SEMIALDEHYDE DECARBOXYLASE"/>
    <property type="match status" value="1"/>
</dbReference>
<keyword evidence="1" id="KW-0456">Lyase</keyword>
<accession>A0ABW5M635</accession>
<dbReference type="InterPro" id="IPR006680">
    <property type="entry name" value="Amidohydro-rel"/>
</dbReference>
<feature type="chain" id="PRO_5046597986" evidence="2">
    <location>
        <begin position="28"/>
        <end position="384"/>
    </location>
</feature>
<dbReference type="InterPro" id="IPR032465">
    <property type="entry name" value="ACMSD"/>
</dbReference>